<evidence type="ECO:0000256" key="1">
    <source>
        <dbReference type="SAM" id="MobiDB-lite"/>
    </source>
</evidence>
<dbReference type="OrthoDB" id="5397183at2759"/>
<dbReference type="EMBL" id="MU005594">
    <property type="protein sequence ID" value="KAF2680879.1"/>
    <property type="molecule type" value="Genomic_DNA"/>
</dbReference>
<protein>
    <submittedName>
        <fullName evidence="2">Uncharacterized protein</fullName>
    </submittedName>
</protein>
<name>A0A6G1ISN0_9PLEO</name>
<feature type="region of interest" description="Disordered" evidence="1">
    <location>
        <begin position="337"/>
        <end position="372"/>
    </location>
</feature>
<evidence type="ECO:0000313" key="3">
    <source>
        <dbReference type="Proteomes" id="UP000799291"/>
    </source>
</evidence>
<dbReference type="Proteomes" id="UP000799291">
    <property type="component" value="Unassembled WGS sequence"/>
</dbReference>
<keyword evidence="3" id="KW-1185">Reference proteome</keyword>
<dbReference type="AlphaFoldDB" id="A0A6G1ISN0"/>
<reference evidence="2" key="1">
    <citation type="journal article" date="2020" name="Stud. Mycol.">
        <title>101 Dothideomycetes genomes: a test case for predicting lifestyles and emergence of pathogens.</title>
        <authorList>
            <person name="Haridas S."/>
            <person name="Albert R."/>
            <person name="Binder M."/>
            <person name="Bloem J."/>
            <person name="Labutti K."/>
            <person name="Salamov A."/>
            <person name="Andreopoulos B."/>
            <person name="Baker S."/>
            <person name="Barry K."/>
            <person name="Bills G."/>
            <person name="Bluhm B."/>
            <person name="Cannon C."/>
            <person name="Castanera R."/>
            <person name="Culley D."/>
            <person name="Daum C."/>
            <person name="Ezra D."/>
            <person name="Gonzalez J."/>
            <person name="Henrissat B."/>
            <person name="Kuo A."/>
            <person name="Liang C."/>
            <person name="Lipzen A."/>
            <person name="Lutzoni F."/>
            <person name="Magnuson J."/>
            <person name="Mondo S."/>
            <person name="Nolan M."/>
            <person name="Ohm R."/>
            <person name="Pangilinan J."/>
            <person name="Park H.-J."/>
            <person name="Ramirez L."/>
            <person name="Alfaro M."/>
            <person name="Sun H."/>
            <person name="Tritt A."/>
            <person name="Yoshinaga Y."/>
            <person name="Zwiers L.-H."/>
            <person name="Turgeon B."/>
            <person name="Goodwin S."/>
            <person name="Spatafora J."/>
            <person name="Crous P."/>
            <person name="Grigoriev I."/>
        </authorList>
    </citation>
    <scope>NUCLEOTIDE SEQUENCE</scope>
    <source>
        <strain evidence="2">CBS 122367</strain>
    </source>
</reference>
<evidence type="ECO:0000313" key="2">
    <source>
        <dbReference type="EMBL" id="KAF2680879.1"/>
    </source>
</evidence>
<organism evidence="2 3">
    <name type="scientific">Lentithecium fluviatile CBS 122367</name>
    <dbReference type="NCBI Taxonomy" id="1168545"/>
    <lineage>
        <taxon>Eukaryota</taxon>
        <taxon>Fungi</taxon>
        <taxon>Dikarya</taxon>
        <taxon>Ascomycota</taxon>
        <taxon>Pezizomycotina</taxon>
        <taxon>Dothideomycetes</taxon>
        <taxon>Pleosporomycetidae</taxon>
        <taxon>Pleosporales</taxon>
        <taxon>Massarineae</taxon>
        <taxon>Lentitheciaceae</taxon>
        <taxon>Lentithecium</taxon>
    </lineage>
</organism>
<feature type="region of interest" description="Disordered" evidence="1">
    <location>
        <begin position="93"/>
        <end position="208"/>
    </location>
</feature>
<sequence length="551" mass="60710">MRERPMRTPSPVFAVTQVSVSTDAASSESQSEEYVPTSSFTPINRPAPQLLTPQSSTFTPLSEQTQLANRGIHRERRRNPAVAEYLGLGAETEPPYLDKYAPALPPTPTTPPRGRKRSKRKRAGLDPEIVDAGHPKPAKQRRVSDGLRVTKPASRTSVKKSGTTSGTAISRHVSNSASASGNSDTHTPAKHSHEATESSVFPMQSTERGNASLSKSAAITQATPNVQQFSRATSSTTAHDAAFGRGPGGTHPVLELDCQDTLADDGIDDIFNLFELDDTTSSCTTDVQTRTNSASSQHQRVAVDAYYHLNNSDDYRADEDLFSLMAKPANYASFQVQPARPSEQPAIKNRSHATESIVHPEVAPPSSSRSLSRKFVSPVTQKTKAIIQKSVAGPKDDRKPIVRPPFPAPVRDRSPIIGLSSSLLLRTCFRIGEAINQACHAAKHGQKVMFELYARVLNSQRSEVRQDFVFRDLFHDKPPYIKGVYDAAIWKSVQLYDYDSGRLLTEHRMCRCVGTIKRDGKEWVMVVLNAWEAKWEDVAWVEGIVNTRARE</sequence>
<feature type="region of interest" description="Disordered" evidence="1">
    <location>
        <begin position="1"/>
        <end position="62"/>
    </location>
</feature>
<feature type="compositionally biased region" description="Basic residues" evidence="1">
    <location>
        <begin position="113"/>
        <end position="122"/>
    </location>
</feature>
<feature type="compositionally biased region" description="Polar residues" evidence="1">
    <location>
        <begin position="51"/>
        <end position="62"/>
    </location>
</feature>
<feature type="compositionally biased region" description="Polar residues" evidence="1">
    <location>
        <begin position="16"/>
        <end position="29"/>
    </location>
</feature>
<accession>A0A6G1ISN0</accession>
<gene>
    <name evidence="2" type="ORF">K458DRAFT_421220</name>
</gene>
<feature type="compositionally biased region" description="Polar residues" evidence="1">
    <location>
        <begin position="197"/>
        <end position="208"/>
    </location>
</feature>
<proteinExistence type="predicted"/>
<feature type="compositionally biased region" description="Polar residues" evidence="1">
    <location>
        <begin position="172"/>
        <end position="186"/>
    </location>
</feature>
<feature type="compositionally biased region" description="Low complexity" evidence="1">
    <location>
        <begin position="154"/>
        <end position="167"/>
    </location>
</feature>